<evidence type="ECO:0000313" key="1">
    <source>
        <dbReference type="EMBL" id="GKV23182.1"/>
    </source>
</evidence>
<reference evidence="1 2" key="1">
    <citation type="journal article" date="2021" name="Commun. Biol.">
        <title>The genome of Shorea leprosula (Dipterocarpaceae) highlights the ecological relevance of drought in aseasonal tropical rainforests.</title>
        <authorList>
            <person name="Ng K.K.S."/>
            <person name="Kobayashi M.J."/>
            <person name="Fawcett J.A."/>
            <person name="Hatakeyama M."/>
            <person name="Paape T."/>
            <person name="Ng C.H."/>
            <person name="Ang C.C."/>
            <person name="Tnah L.H."/>
            <person name="Lee C.T."/>
            <person name="Nishiyama T."/>
            <person name="Sese J."/>
            <person name="O'Brien M.J."/>
            <person name="Copetti D."/>
            <person name="Mohd Noor M.I."/>
            <person name="Ong R.C."/>
            <person name="Putra M."/>
            <person name="Sireger I.Z."/>
            <person name="Indrioko S."/>
            <person name="Kosugi Y."/>
            <person name="Izuno A."/>
            <person name="Isagi Y."/>
            <person name="Lee S.L."/>
            <person name="Shimizu K.K."/>
        </authorList>
    </citation>
    <scope>NUCLEOTIDE SEQUENCE [LARGE SCALE GENOMIC DNA]</scope>
    <source>
        <strain evidence="1">214</strain>
    </source>
</reference>
<name>A0AAV5KF14_9ROSI</name>
<dbReference type="EMBL" id="BPVZ01000062">
    <property type="protein sequence ID" value="GKV23182.1"/>
    <property type="molecule type" value="Genomic_DNA"/>
</dbReference>
<evidence type="ECO:0000313" key="2">
    <source>
        <dbReference type="Proteomes" id="UP001054252"/>
    </source>
</evidence>
<sequence>MYINLAHQLFSQFSTHSQKMCEYKKNSALKRDNSFGYTY</sequence>
<proteinExistence type="predicted"/>
<keyword evidence="2" id="KW-1185">Reference proteome</keyword>
<organism evidence="1 2">
    <name type="scientific">Rubroshorea leprosula</name>
    <dbReference type="NCBI Taxonomy" id="152421"/>
    <lineage>
        <taxon>Eukaryota</taxon>
        <taxon>Viridiplantae</taxon>
        <taxon>Streptophyta</taxon>
        <taxon>Embryophyta</taxon>
        <taxon>Tracheophyta</taxon>
        <taxon>Spermatophyta</taxon>
        <taxon>Magnoliopsida</taxon>
        <taxon>eudicotyledons</taxon>
        <taxon>Gunneridae</taxon>
        <taxon>Pentapetalae</taxon>
        <taxon>rosids</taxon>
        <taxon>malvids</taxon>
        <taxon>Malvales</taxon>
        <taxon>Dipterocarpaceae</taxon>
        <taxon>Rubroshorea</taxon>
    </lineage>
</organism>
<comment type="caution">
    <text evidence="1">The sequence shown here is derived from an EMBL/GenBank/DDBJ whole genome shotgun (WGS) entry which is preliminary data.</text>
</comment>
<dbReference type="AlphaFoldDB" id="A0AAV5KF14"/>
<protein>
    <submittedName>
        <fullName evidence="1">Uncharacterized protein</fullName>
    </submittedName>
</protein>
<accession>A0AAV5KF14</accession>
<gene>
    <name evidence="1" type="ORF">SLEP1_g32943</name>
</gene>
<dbReference type="Proteomes" id="UP001054252">
    <property type="component" value="Unassembled WGS sequence"/>
</dbReference>